<dbReference type="Gene3D" id="3.30.1490.480">
    <property type="entry name" value="Endolytic murein transglycosylase"/>
    <property type="match status" value="1"/>
</dbReference>
<proteinExistence type="inferred from homology"/>
<sequence length="464" mass="51797">MNKEPMEHGMSFGVSPDPEEGKETRQEEHPLIEEAPVLGEQAPEDQPLAEEPPVASAQPQEEKFVINLPDEAWEEFGDPELDQGTYEEPQPALEPEPKKKRKRPKRKVVKEKISPVRMVIKIVIALIVLGIAVAVATVGVLVIKDVMGFKDGDEVIEISIEPDETVTAVANKMEEAGVIDSAFVFRAYVRYATDGIQVNFGKYALKPSMSYSDIINTLQEYSDQSSVTKRITIKEGATVEEIAQIMQDNAICTKEAFIDEVNNGEFKASFVQALDETKDMRPYRLEGYLFPDTNDYYIGSDAHDVVSKMLVNFDKRFTSDMRQLAKQKGYTIDEIMTMASIVQAEATPEEMANVAGVYWNRLNSPSKFPKMQSDPTTLYAEHVLKPLKVSQEILDGYNTYATEGLPTGPINNPGAEAIEAVLNPSNTDAYFFLSTKDGSEFYYAETYEEHKQNIKKAGLDESLG</sequence>
<reference evidence="9" key="1">
    <citation type="submission" date="2020-08" db="EMBL/GenBank/DDBJ databases">
        <title>Genome public.</title>
        <authorList>
            <person name="Liu C."/>
            <person name="Sun Q."/>
        </authorList>
    </citation>
    <scope>NUCLEOTIDE SEQUENCE</scope>
    <source>
        <strain evidence="9">NSJ-15</strain>
    </source>
</reference>
<organism evidence="9 10">
    <name type="scientific">Massiliimalia timonensis</name>
    <dbReference type="NCBI Taxonomy" id="1987501"/>
    <lineage>
        <taxon>Bacteria</taxon>
        <taxon>Bacillati</taxon>
        <taxon>Bacillota</taxon>
        <taxon>Clostridia</taxon>
        <taxon>Eubacteriales</taxon>
        <taxon>Oscillospiraceae</taxon>
        <taxon>Massiliimalia</taxon>
    </lineage>
</organism>
<dbReference type="EMBL" id="JACRTL010000008">
    <property type="protein sequence ID" value="MBC8611795.1"/>
    <property type="molecule type" value="Genomic_DNA"/>
</dbReference>
<dbReference type="InterPro" id="IPR003770">
    <property type="entry name" value="MLTG-like"/>
</dbReference>
<dbReference type="PANTHER" id="PTHR30518:SF2">
    <property type="entry name" value="ENDOLYTIC MUREIN TRANSGLYCOSYLASE"/>
    <property type="match status" value="1"/>
</dbReference>
<evidence type="ECO:0000256" key="2">
    <source>
        <dbReference type="ARBA" id="ARBA00022692"/>
    </source>
</evidence>
<comment type="caution">
    <text evidence="9">The sequence shown here is derived from an EMBL/GenBank/DDBJ whole genome shotgun (WGS) entry which is preliminary data.</text>
</comment>
<keyword evidence="6 7" id="KW-0961">Cell wall biogenesis/degradation</keyword>
<dbReference type="Pfam" id="PF02618">
    <property type="entry name" value="YceG"/>
    <property type="match status" value="1"/>
</dbReference>
<dbReference type="GO" id="GO:0005886">
    <property type="term" value="C:plasma membrane"/>
    <property type="evidence" value="ECO:0007669"/>
    <property type="project" value="UniProtKB-SubCell"/>
</dbReference>
<dbReference type="PANTHER" id="PTHR30518">
    <property type="entry name" value="ENDOLYTIC MUREIN TRANSGLYCOSYLASE"/>
    <property type="match status" value="1"/>
</dbReference>
<comment type="catalytic activity">
    <reaction evidence="7">
        <text>a peptidoglycan chain = a peptidoglycan chain with N-acetyl-1,6-anhydromuramyl-[peptide] at the reducing end + a peptidoglycan chain with N-acetylglucosamine at the non-reducing end.</text>
        <dbReference type="EC" id="4.2.2.29"/>
    </reaction>
</comment>
<evidence type="ECO:0000256" key="3">
    <source>
        <dbReference type="ARBA" id="ARBA00022989"/>
    </source>
</evidence>
<evidence type="ECO:0000256" key="8">
    <source>
        <dbReference type="SAM" id="MobiDB-lite"/>
    </source>
</evidence>
<evidence type="ECO:0000256" key="6">
    <source>
        <dbReference type="ARBA" id="ARBA00023316"/>
    </source>
</evidence>
<keyword evidence="4 7" id="KW-0472">Membrane</keyword>
<dbReference type="Proteomes" id="UP000632659">
    <property type="component" value="Unassembled WGS sequence"/>
</dbReference>
<feature type="compositionally biased region" description="Acidic residues" evidence="8">
    <location>
        <begin position="71"/>
        <end position="81"/>
    </location>
</feature>
<protein>
    <recommendedName>
        <fullName evidence="7">Endolytic murein transglycosylase</fullName>
        <ecNumber evidence="7">4.2.2.29</ecNumber>
    </recommendedName>
    <alternativeName>
        <fullName evidence="7">Peptidoglycan lytic transglycosylase</fullName>
    </alternativeName>
    <alternativeName>
        <fullName evidence="7">Peptidoglycan polymerization terminase</fullName>
    </alternativeName>
</protein>
<evidence type="ECO:0000256" key="4">
    <source>
        <dbReference type="ARBA" id="ARBA00023136"/>
    </source>
</evidence>
<dbReference type="RefSeq" id="WP_093989923.1">
    <property type="nucleotide sequence ID" value="NZ_FYDD01000004.1"/>
</dbReference>
<comment type="similarity">
    <text evidence="7">Belongs to the transglycosylase MltG family.</text>
</comment>
<keyword evidence="2 7" id="KW-0812">Transmembrane</keyword>
<dbReference type="GO" id="GO:0008932">
    <property type="term" value="F:lytic endotransglycosylase activity"/>
    <property type="evidence" value="ECO:0007669"/>
    <property type="project" value="UniProtKB-UniRule"/>
</dbReference>
<evidence type="ECO:0000256" key="1">
    <source>
        <dbReference type="ARBA" id="ARBA00022475"/>
    </source>
</evidence>
<comment type="subcellular location">
    <subcellularLocation>
        <location evidence="7">Cell membrane</location>
        <topology evidence="7">Single-pass membrane protein</topology>
    </subcellularLocation>
</comment>
<gene>
    <name evidence="7 9" type="primary">mltG</name>
    <name evidence="9" type="ORF">H8702_11905</name>
</gene>
<dbReference type="OrthoDB" id="9814591at2"/>
<dbReference type="GO" id="GO:0009252">
    <property type="term" value="P:peptidoglycan biosynthetic process"/>
    <property type="evidence" value="ECO:0007669"/>
    <property type="project" value="UniProtKB-UniRule"/>
</dbReference>
<feature type="compositionally biased region" description="Basic and acidic residues" evidence="8">
    <location>
        <begin position="19"/>
        <end position="32"/>
    </location>
</feature>
<dbReference type="HAMAP" id="MF_02065">
    <property type="entry name" value="MltG"/>
    <property type="match status" value="1"/>
</dbReference>
<dbReference type="EC" id="4.2.2.29" evidence="7"/>
<evidence type="ECO:0000313" key="9">
    <source>
        <dbReference type="EMBL" id="MBC8611795.1"/>
    </source>
</evidence>
<evidence type="ECO:0000256" key="5">
    <source>
        <dbReference type="ARBA" id="ARBA00023239"/>
    </source>
</evidence>
<evidence type="ECO:0000256" key="7">
    <source>
        <dbReference type="HAMAP-Rule" id="MF_02065"/>
    </source>
</evidence>
<keyword evidence="1 7" id="KW-1003">Cell membrane</keyword>
<accession>A0A8J6PLE2</accession>
<feature type="region of interest" description="Disordered" evidence="8">
    <location>
        <begin position="1"/>
        <end position="106"/>
    </location>
</feature>
<dbReference type="NCBIfam" id="TIGR00247">
    <property type="entry name" value="endolytic transglycosylase MltG"/>
    <property type="match status" value="1"/>
</dbReference>
<dbReference type="GO" id="GO:0071555">
    <property type="term" value="P:cell wall organization"/>
    <property type="evidence" value="ECO:0007669"/>
    <property type="project" value="UniProtKB-KW"/>
</dbReference>
<comment type="function">
    <text evidence="7">Functions as a peptidoglycan terminase that cleaves nascent peptidoglycan strands endolytically to terminate their elongation.</text>
</comment>
<keyword evidence="3 7" id="KW-1133">Transmembrane helix</keyword>
<name>A0A8J6PLE2_9FIRM</name>
<evidence type="ECO:0000313" key="10">
    <source>
        <dbReference type="Proteomes" id="UP000632659"/>
    </source>
</evidence>
<keyword evidence="5 7" id="KW-0456">Lyase</keyword>
<feature type="transmembrane region" description="Helical" evidence="7">
    <location>
        <begin position="119"/>
        <end position="143"/>
    </location>
</feature>
<keyword evidence="10" id="KW-1185">Reference proteome</keyword>
<dbReference type="AlphaFoldDB" id="A0A8J6PLE2"/>
<feature type="site" description="Important for catalytic activity" evidence="7">
    <location>
        <position position="345"/>
    </location>
</feature>